<dbReference type="STRING" id="1348253.LK09_19675"/>
<comment type="subcellular location">
    <subcellularLocation>
        <location evidence="1">Periplasm</location>
    </subcellularLocation>
</comment>
<dbReference type="GO" id="GO:0015846">
    <property type="term" value="P:polyamine transport"/>
    <property type="evidence" value="ECO:0007669"/>
    <property type="project" value="InterPro"/>
</dbReference>
<feature type="chain" id="PRO_5039558908" evidence="5">
    <location>
        <begin position="27"/>
        <end position="402"/>
    </location>
</feature>
<dbReference type="AlphaFoldDB" id="A0A0B2A101"/>
<dbReference type="CDD" id="cd13588">
    <property type="entry name" value="PBP2_polyamine_1"/>
    <property type="match status" value="1"/>
</dbReference>
<comment type="caution">
    <text evidence="6">The sequence shown here is derived from an EMBL/GenBank/DDBJ whole genome shotgun (WGS) entry which is preliminary data.</text>
</comment>
<dbReference type="GO" id="GO:0019808">
    <property type="term" value="F:polyamine binding"/>
    <property type="evidence" value="ECO:0007669"/>
    <property type="project" value="InterPro"/>
</dbReference>
<reference evidence="6 7" key="1">
    <citation type="submission" date="2014-11" db="EMBL/GenBank/DDBJ databases">
        <title>Genome sequence of Microbacterium mangrovi MUSC 115(T).</title>
        <authorList>
            <person name="Lee L.-H."/>
        </authorList>
    </citation>
    <scope>NUCLEOTIDE SEQUENCE [LARGE SCALE GENOMIC DNA]</scope>
    <source>
        <strain evidence="6 7">MUSC 115</strain>
    </source>
</reference>
<dbReference type="PRINTS" id="PR00909">
    <property type="entry name" value="SPERMDNBNDNG"/>
</dbReference>
<feature type="signal peptide" evidence="5">
    <location>
        <begin position="1"/>
        <end position="26"/>
    </location>
</feature>
<dbReference type="Proteomes" id="UP000031030">
    <property type="component" value="Unassembled WGS sequence"/>
</dbReference>
<keyword evidence="3 5" id="KW-0732">Signal</keyword>
<dbReference type="EMBL" id="JTDK01000026">
    <property type="protein sequence ID" value="KHK95235.1"/>
    <property type="molecule type" value="Genomic_DNA"/>
</dbReference>
<dbReference type="Pfam" id="PF13416">
    <property type="entry name" value="SBP_bac_8"/>
    <property type="match status" value="1"/>
</dbReference>
<evidence type="ECO:0000256" key="2">
    <source>
        <dbReference type="ARBA" id="ARBA00022448"/>
    </source>
</evidence>
<dbReference type="RefSeq" id="WP_039403447.1">
    <property type="nucleotide sequence ID" value="NZ_JTDK01000026.1"/>
</dbReference>
<evidence type="ECO:0000256" key="5">
    <source>
        <dbReference type="SAM" id="SignalP"/>
    </source>
</evidence>
<evidence type="ECO:0000256" key="3">
    <source>
        <dbReference type="ARBA" id="ARBA00022729"/>
    </source>
</evidence>
<gene>
    <name evidence="6" type="ORF">LK09_19675</name>
</gene>
<dbReference type="GO" id="GO:0042597">
    <property type="term" value="C:periplasmic space"/>
    <property type="evidence" value="ECO:0007669"/>
    <property type="project" value="UniProtKB-SubCell"/>
</dbReference>
<keyword evidence="4" id="KW-0574">Periplasm</keyword>
<evidence type="ECO:0000313" key="6">
    <source>
        <dbReference type="EMBL" id="KHK95235.1"/>
    </source>
</evidence>
<dbReference type="InterPro" id="IPR001188">
    <property type="entry name" value="Sperm_putr-bd"/>
</dbReference>
<evidence type="ECO:0000256" key="1">
    <source>
        <dbReference type="ARBA" id="ARBA00004418"/>
    </source>
</evidence>
<accession>A0A0B2A101</accession>
<organism evidence="6 7">
    <name type="scientific">Microbacterium mangrovi</name>
    <dbReference type="NCBI Taxonomy" id="1348253"/>
    <lineage>
        <taxon>Bacteria</taxon>
        <taxon>Bacillati</taxon>
        <taxon>Actinomycetota</taxon>
        <taxon>Actinomycetes</taxon>
        <taxon>Micrococcales</taxon>
        <taxon>Microbacteriaceae</taxon>
        <taxon>Microbacterium</taxon>
    </lineage>
</organism>
<keyword evidence="7" id="KW-1185">Reference proteome</keyword>
<keyword evidence="2" id="KW-0813">Transport</keyword>
<dbReference type="InterPro" id="IPR006059">
    <property type="entry name" value="SBP"/>
</dbReference>
<sequence>MNRGTKRFARSAAAVAAVAAAVLVMAGCSGTGTSAGATGSVPSIPMAKKLGANEGQLNIIVWAGYAEDGTNDPKVDWVTPFQQNTGCQVNAKVAGTSDEMVQLMRTGDYDGVSASGDATLRLVYGGQVAPVNTKLVPNYATVSSFLKDKAWNSVGGQMYGIPHGWGANVLMYNTDVVKPAPDSWSAVFDDAAAHAGKVTAYDSPIYIADAALYLKAHDPSLGIKDPYSLTQKQLDAAVSLLKKQKASIGEYWSDYTKAVQSFESGSSVVGTSWQVIANLLDSDKKVHVATTVPKEGSTGWSDTWMISSKAKHPNCMYQWMNWITSPKVNAQVAEWFGEAPAQTKACEETTDPNFCTTYHATDAAYAAQIHYWTTPQTKCVDGSGDNCTPYSEWVTKWQEIKG</sequence>
<dbReference type="Gene3D" id="3.40.190.10">
    <property type="entry name" value="Periplasmic binding protein-like II"/>
    <property type="match status" value="2"/>
</dbReference>
<proteinExistence type="predicted"/>
<dbReference type="PROSITE" id="PS51257">
    <property type="entry name" value="PROKAR_LIPOPROTEIN"/>
    <property type="match status" value="1"/>
</dbReference>
<dbReference type="SUPFAM" id="SSF53850">
    <property type="entry name" value="Periplasmic binding protein-like II"/>
    <property type="match status" value="1"/>
</dbReference>
<evidence type="ECO:0000256" key="4">
    <source>
        <dbReference type="ARBA" id="ARBA00022764"/>
    </source>
</evidence>
<evidence type="ECO:0000313" key="7">
    <source>
        <dbReference type="Proteomes" id="UP000031030"/>
    </source>
</evidence>
<name>A0A0B2A101_9MICO</name>
<dbReference type="PANTHER" id="PTHR30222:SF18">
    <property type="entry name" value="BIFUNCTIONAL POLYHYDROXYBUTYRATE SYNTHASE _ ABC TRANSPORTER PERIPLASMIC BINDING PROTEIN-RELATED"/>
    <property type="match status" value="1"/>
</dbReference>
<protein>
    <submittedName>
        <fullName evidence="6">Spermidine/putrescine ABC transporter substrate-binding protein</fullName>
    </submittedName>
</protein>
<dbReference type="PANTHER" id="PTHR30222">
    <property type="entry name" value="SPERMIDINE/PUTRESCINE-BINDING PERIPLASMIC PROTEIN"/>
    <property type="match status" value="1"/>
</dbReference>